<reference evidence="2 3" key="1">
    <citation type="submission" date="2019-09" db="EMBL/GenBank/DDBJ databases">
        <authorList>
            <person name="Cao W.R."/>
        </authorList>
    </citation>
    <scope>NUCLEOTIDE SEQUENCE [LARGE SCALE GENOMIC DNA]</scope>
    <source>
        <strain evidence="2 3">B1N29</strain>
    </source>
</reference>
<keyword evidence="1 2" id="KW-0808">Transferase</keyword>
<dbReference type="GO" id="GO:0016020">
    <property type="term" value="C:membrane"/>
    <property type="evidence" value="ECO:0007669"/>
    <property type="project" value="GOC"/>
</dbReference>
<evidence type="ECO:0000313" key="2">
    <source>
        <dbReference type="EMBL" id="KAB1071277.1"/>
    </source>
</evidence>
<dbReference type="InterPro" id="IPR051706">
    <property type="entry name" value="Glycosyltransferase_domain"/>
</dbReference>
<dbReference type="RefSeq" id="WP_150935846.1">
    <property type="nucleotide sequence ID" value="NZ_WAAT01000004.1"/>
</dbReference>
<gene>
    <name evidence="2" type="ORF">F6U93_00670</name>
</gene>
<dbReference type="PANTHER" id="PTHR32385">
    <property type="entry name" value="MANNOSYL PHOSPHORYLINOSITOL CERAMIDE SYNTHASE"/>
    <property type="match status" value="1"/>
</dbReference>
<sequence length="261" mass="30541">MISKKIHYCWLSGDEYPELIENCIKSWKKYLPDYELVLWDLNRFPLDKNIWVKQAFEAKKYAFAADYIRLYAVYTEGGIYLDGDIEVLKSFNELLHLPYFIGSEGHGIIEAGVFGAEKGTKWVKDCLDYYDNKSFVRKGGALNTLTLPKIMMQQIHKNHSVIELEKPIINDLSYSKYDLSLPMFPKDYFCAKDHGTGVIEKTVNTFCIHHFAMSWVPKERTRLPNIKRKMMSIFGVKTIDNFIKLFQLKKINSFFSKKQNQ</sequence>
<keyword evidence="3" id="KW-1185">Reference proteome</keyword>
<dbReference type="EMBL" id="WAAT01000004">
    <property type="protein sequence ID" value="KAB1071277.1"/>
    <property type="molecule type" value="Genomic_DNA"/>
</dbReference>
<proteinExistence type="predicted"/>
<dbReference type="AlphaFoldDB" id="A0A6N6MRP4"/>
<accession>A0A6N6MRP4</accession>
<dbReference type="GO" id="GO:0051999">
    <property type="term" value="P:mannosyl-inositol phosphorylceramide biosynthetic process"/>
    <property type="evidence" value="ECO:0007669"/>
    <property type="project" value="TreeGrafter"/>
</dbReference>
<protein>
    <submittedName>
        <fullName evidence="2">Glycosyl transferase</fullName>
    </submittedName>
</protein>
<evidence type="ECO:0000256" key="1">
    <source>
        <dbReference type="ARBA" id="ARBA00022679"/>
    </source>
</evidence>
<dbReference type="GO" id="GO:0000030">
    <property type="term" value="F:mannosyltransferase activity"/>
    <property type="evidence" value="ECO:0007669"/>
    <property type="project" value="TreeGrafter"/>
</dbReference>
<dbReference type="InterPro" id="IPR029044">
    <property type="entry name" value="Nucleotide-diphossugar_trans"/>
</dbReference>
<evidence type="ECO:0000313" key="3">
    <source>
        <dbReference type="Proteomes" id="UP000441333"/>
    </source>
</evidence>
<dbReference type="SUPFAM" id="SSF53448">
    <property type="entry name" value="Nucleotide-diphospho-sugar transferases"/>
    <property type="match status" value="1"/>
</dbReference>
<name>A0A6N6MRP4_9FLAO</name>
<comment type="caution">
    <text evidence="2">The sequence shown here is derived from an EMBL/GenBank/DDBJ whole genome shotgun (WGS) entry which is preliminary data.</text>
</comment>
<dbReference type="Proteomes" id="UP000441333">
    <property type="component" value="Unassembled WGS sequence"/>
</dbReference>
<organism evidence="2 3">
    <name type="scientific">Pseudotamlana haliotis</name>
    <dbReference type="NCBI Taxonomy" id="2614804"/>
    <lineage>
        <taxon>Bacteria</taxon>
        <taxon>Pseudomonadati</taxon>
        <taxon>Bacteroidota</taxon>
        <taxon>Flavobacteriia</taxon>
        <taxon>Flavobacteriales</taxon>
        <taxon>Flavobacteriaceae</taxon>
        <taxon>Pseudotamlana</taxon>
    </lineage>
</organism>
<dbReference type="InterPro" id="IPR007577">
    <property type="entry name" value="GlycoTrfase_DXD_sugar-bd_CS"/>
</dbReference>
<dbReference type="Gene3D" id="3.90.550.20">
    <property type="match status" value="1"/>
</dbReference>
<dbReference type="PANTHER" id="PTHR32385:SF15">
    <property type="entry name" value="INOSITOL PHOSPHOCERAMIDE MANNOSYLTRANSFERASE 1"/>
    <property type="match status" value="1"/>
</dbReference>
<dbReference type="Pfam" id="PF04488">
    <property type="entry name" value="Gly_transf_sug"/>
    <property type="match status" value="1"/>
</dbReference>